<evidence type="ECO:0000259" key="1">
    <source>
        <dbReference type="Pfam" id="PF00656"/>
    </source>
</evidence>
<dbReference type="InterPro" id="IPR011600">
    <property type="entry name" value="Pept_C14_caspase"/>
</dbReference>
<dbReference type="SUPFAM" id="SSF52129">
    <property type="entry name" value="Caspase-like"/>
    <property type="match status" value="1"/>
</dbReference>
<dbReference type="InterPro" id="IPR029030">
    <property type="entry name" value="Caspase-like_dom_sf"/>
</dbReference>
<dbReference type="GO" id="GO:0004197">
    <property type="term" value="F:cysteine-type endopeptidase activity"/>
    <property type="evidence" value="ECO:0007669"/>
    <property type="project" value="InterPro"/>
</dbReference>
<comment type="caution">
    <text evidence="2">The sequence shown here is derived from an EMBL/GenBank/DDBJ whole genome shotgun (WGS) entry which is preliminary data.</text>
</comment>
<dbReference type="GO" id="GO:0006508">
    <property type="term" value="P:proteolysis"/>
    <property type="evidence" value="ECO:0007669"/>
    <property type="project" value="InterPro"/>
</dbReference>
<dbReference type="Proteomes" id="UP000295662">
    <property type="component" value="Unassembled WGS sequence"/>
</dbReference>
<proteinExistence type="predicted"/>
<sequence length="617" mass="67412">MKRAAIIIGVDRTGGMPPLRDAAKGARRFEDWALSQKFDSIHVFTDEDDSVVEVGAIKRAIKKMVDTGTFEQLVIYFAGHGVNIGYGEYWLLSDAPGDPQAAVNIRSSTWQAEYSGIPHTIFISDACRTAAEGGTTQRVTGSEIFPNDGVGGLAKPVDIFYACTLGRPALEIRDRNVAAGAFTALYTSAFLDVLQGKHAELLEWKKEAGKSVAYVRPRPLKPHLTAEVPRRITQLKLQATAIQEPDARIVSDDTAWIARLTEEEGFTPPRPTAFSIPIRRSNAYRAGVKPALAPVTAASAACILLRSVLKDGIQGIMTASEPPELITRRRTRSPKLTTLDKDSVACVATLNSLARKAAIPFGPPHQETHCGFKIRGAKFVKAWCNGSIAEVIDQPGDLIRMHNVPTPSTSVLLELENGTGMLLPAIPGFLAGLTVEDGELIDVAYEPSDNTSRWDTYRQHAADLRALRAVASSATRSGVFRLENEDALEIMHRMQHFKSVDPSLAIYATYAYHDIRLRELIQQISNSMRDDLGARLFDIALLAGELHKVQIGASKDQALISPFPLLAQGWALLAAQAVTLPDALKDIQCSLLPSVWTLFNPEGVRKIQTAIEQREII</sequence>
<evidence type="ECO:0000313" key="3">
    <source>
        <dbReference type="Proteomes" id="UP000295662"/>
    </source>
</evidence>
<protein>
    <submittedName>
        <fullName evidence="2">Caspase domain-containing protein</fullName>
    </submittedName>
</protein>
<reference evidence="2 3" key="1">
    <citation type="submission" date="2019-03" db="EMBL/GenBank/DDBJ databases">
        <title>Genomic Encyclopedia of Archaeal and Bacterial Type Strains, Phase II (KMG-II): from individual species to whole genera.</title>
        <authorList>
            <person name="Goeker M."/>
        </authorList>
    </citation>
    <scope>NUCLEOTIDE SEQUENCE [LARGE SCALE GENOMIC DNA]</scope>
    <source>
        <strain evidence="2 3">ATCC 25309</strain>
    </source>
</reference>
<feature type="domain" description="Peptidase C14 caspase" evidence="1">
    <location>
        <begin position="2"/>
        <end position="213"/>
    </location>
</feature>
<accession>A0A4R7SRI9</accession>
<name>A0A4R7SRI9_9BACT</name>
<dbReference type="EMBL" id="SOCA01000001">
    <property type="protein sequence ID" value="TDU80777.1"/>
    <property type="molecule type" value="Genomic_DNA"/>
</dbReference>
<gene>
    <name evidence="2" type="ORF">EI77_00074</name>
</gene>
<dbReference type="AlphaFoldDB" id="A0A4R7SRI9"/>
<keyword evidence="3" id="KW-1185">Reference proteome</keyword>
<dbReference type="RefSeq" id="WP_279586890.1">
    <property type="nucleotide sequence ID" value="NZ_SOCA01000001.1"/>
</dbReference>
<evidence type="ECO:0000313" key="2">
    <source>
        <dbReference type="EMBL" id="TDU80777.1"/>
    </source>
</evidence>
<dbReference type="Gene3D" id="3.40.50.1460">
    <property type="match status" value="1"/>
</dbReference>
<organism evidence="2 3">
    <name type="scientific">Prosthecobacter fusiformis</name>
    <dbReference type="NCBI Taxonomy" id="48464"/>
    <lineage>
        <taxon>Bacteria</taxon>
        <taxon>Pseudomonadati</taxon>
        <taxon>Verrucomicrobiota</taxon>
        <taxon>Verrucomicrobiia</taxon>
        <taxon>Verrucomicrobiales</taxon>
        <taxon>Verrucomicrobiaceae</taxon>
        <taxon>Prosthecobacter</taxon>
    </lineage>
</organism>
<dbReference type="Pfam" id="PF00656">
    <property type="entry name" value="Peptidase_C14"/>
    <property type="match status" value="1"/>
</dbReference>